<name>A0ABH2SQV9_ACTTE</name>
<dbReference type="RefSeq" id="XP_031553818.1">
    <property type="nucleotide sequence ID" value="XM_031697958.1"/>
</dbReference>
<feature type="signal peptide" evidence="1">
    <location>
        <begin position="1"/>
        <end position="19"/>
    </location>
</feature>
<keyword evidence="1" id="KW-0732">Signal</keyword>
<sequence>MKLQLCLLMLVLGVMYVQGASLTEEMAEDMPLDEQDVEFPREEKRHGYSHGHGNCDWPHGYCVYIKDPCSPGMLPCHNQYNCALSTNKCCCWPSGGRR</sequence>
<evidence type="ECO:0000313" key="3">
    <source>
        <dbReference type="RefSeq" id="XP_031553817.1"/>
    </source>
</evidence>
<evidence type="ECO:0000313" key="2">
    <source>
        <dbReference type="Proteomes" id="UP000515163"/>
    </source>
</evidence>
<gene>
    <name evidence="3 4" type="primary">LOC116290847</name>
</gene>
<dbReference type="RefSeq" id="XP_031553817.1">
    <property type="nucleotide sequence ID" value="XM_031697957.1"/>
</dbReference>
<keyword evidence="2" id="KW-1185">Reference proteome</keyword>
<evidence type="ECO:0000313" key="4">
    <source>
        <dbReference type="RefSeq" id="XP_031553818.1"/>
    </source>
</evidence>
<protein>
    <submittedName>
        <fullName evidence="3 4">Small cysteine-rich protein 2-like</fullName>
    </submittedName>
</protein>
<dbReference type="GeneID" id="116290847"/>
<feature type="chain" id="PRO_5045020839" evidence="1">
    <location>
        <begin position="20"/>
        <end position="98"/>
    </location>
</feature>
<accession>A0ABH2SQV9</accession>
<organism evidence="2 3">
    <name type="scientific">Actinia tenebrosa</name>
    <name type="common">Australian red waratah sea anemone</name>
    <dbReference type="NCBI Taxonomy" id="6105"/>
    <lineage>
        <taxon>Eukaryota</taxon>
        <taxon>Metazoa</taxon>
        <taxon>Cnidaria</taxon>
        <taxon>Anthozoa</taxon>
        <taxon>Hexacorallia</taxon>
        <taxon>Actiniaria</taxon>
        <taxon>Actiniidae</taxon>
        <taxon>Actinia</taxon>
    </lineage>
</organism>
<evidence type="ECO:0000256" key="1">
    <source>
        <dbReference type="SAM" id="SignalP"/>
    </source>
</evidence>
<dbReference type="Proteomes" id="UP000515163">
    <property type="component" value="Unplaced"/>
</dbReference>
<proteinExistence type="predicted"/>
<reference evidence="3 4" key="1">
    <citation type="submission" date="2025-04" db="UniProtKB">
        <authorList>
            <consortium name="RefSeq"/>
        </authorList>
    </citation>
    <scope>IDENTIFICATION</scope>
    <source>
        <tissue evidence="3 4">Tentacle</tissue>
    </source>
</reference>